<protein>
    <submittedName>
        <fullName evidence="1">Uncharacterized protein</fullName>
    </submittedName>
</protein>
<accession>A0ACB8ERU9</accession>
<gene>
    <name evidence="1" type="ORF">K3G42_023311</name>
</gene>
<dbReference type="EMBL" id="CM037620">
    <property type="protein sequence ID" value="KAH7995243.1"/>
    <property type="molecule type" value="Genomic_DNA"/>
</dbReference>
<evidence type="ECO:0000313" key="1">
    <source>
        <dbReference type="EMBL" id="KAH7995243.1"/>
    </source>
</evidence>
<comment type="caution">
    <text evidence="1">The sequence shown here is derived from an EMBL/GenBank/DDBJ whole genome shotgun (WGS) entry which is preliminary data.</text>
</comment>
<proteinExistence type="predicted"/>
<reference evidence="1" key="1">
    <citation type="submission" date="2021-08" db="EMBL/GenBank/DDBJ databases">
        <title>The first chromosome-level gecko genome reveals the dynamic sex chromosomes of Neotropical dwarf geckos (Sphaerodactylidae: Sphaerodactylus).</title>
        <authorList>
            <person name="Pinto B.J."/>
            <person name="Keating S.E."/>
            <person name="Gamble T."/>
        </authorList>
    </citation>
    <scope>NUCLEOTIDE SEQUENCE</scope>
    <source>
        <strain evidence="1">TG3544</strain>
    </source>
</reference>
<sequence>MGWRVLPPAMPKKRIGETARVDLFPGYAAHRCLALWPPGQLFIPRFSFQAAGTKKIHYGAPAEAAGQCQIETGRAIPHRCHEGSERGPLCRGAAEMYRYSWPLVGRGRWEPRLWKLCLAPNRGHTRRKGKPLKGKRTAKFSPPTNQRSGLPSAPQAFLLFQPYWHTLSTDR</sequence>
<name>A0ACB8ERU9_9SAUR</name>
<evidence type="ECO:0000313" key="2">
    <source>
        <dbReference type="Proteomes" id="UP000827872"/>
    </source>
</evidence>
<dbReference type="Proteomes" id="UP000827872">
    <property type="component" value="Linkage Group LG07"/>
</dbReference>
<organism evidence="1 2">
    <name type="scientific">Sphaerodactylus townsendi</name>
    <dbReference type="NCBI Taxonomy" id="933632"/>
    <lineage>
        <taxon>Eukaryota</taxon>
        <taxon>Metazoa</taxon>
        <taxon>Chordata</taxon>
        <taxon>Craniata</taxon>
        <taxon>Vertebrata</taxon>
        <taxon>Euteleostomi</taxon>
        <taxon>Lepidosauria</taxon>
        <taxon>Squamata</taxon>
        <taxon>Bifurcata</taxon>
        <taxon>Gekkota</taxon>
        <taxon>Sphaerodactylidae</taxon>
        <taxon>Sphaerodactylus</taxon>
    </lineage>
</organism>
<keyword evidence="2" id="KW-1185">Reference proteome</keyword>